<reference evidence="3" key="1">
    <citation type="journal article" date="2010" name="Genome Res.">
        <title>Population genomic sequencing of Coccidioides fungi reveals recent hybridization and transposon control.</title>
        <authorList>
            <person name="Neafsey D.E."/>
            <person name="Barker B.M."/>
            <person name="Sharpton T.J."/>
            <person name="Stajich J.E."/>
            <person name="Park D.J."/>
            <person name="Whiston E."/>
            <person name="Hung C.-Y."/>
            <person name="McMahan C."/>
            <person name="White J."/>
            <person name="Sykes S."/>
            <person name="Heiman D."/>
            <person name="Young S."/>
            <person name="Zeng Q."/>
            <person name="Abouelleil A."/>
            <person name="Aftuck L."/>
            <person name="Bessette D."/>
            <person name="Brown A."/>
            <person name="FitzGerald M."/>
            <person name="Lui A."/>
            <person name="Macdonald J.P."/>
            <person name="Priest M."/>
            <person name="Orbach M.J."/>
            <person name="Galgiani J.N."/>
            <person name="Kirkland T.N."/>
            <person name="Cole G.T."/>
            <person name="Birren B.W."/>
            <person name="Henn M.R."/>
            <person name="Taylor J.W."/>
            <person name="Rounsley S.D."/>
        </authorList>
    </citation>
    <scope>NUCLEOTIDE SEQUENCE [LARGE SCALE GENOMIC DNA]</scope>
    <source>
        <strain evidence="3">RMSCC 2394</strain>
    </source>
</reference>
<feature type="signal peptide" evidence="1">
    <location>
        <begin position="1"/>
        <end position="19"/>
    </location>
</feature>
<keyword evidence="1" id="KW-0732">Signal</keyword>
<proteinExistence type="predicted"/>
<organism evidence="2 3">
    <name type="scientific">Coccidioides immitis RMSCC 2394</name>
    <dbReference type="NCBI Taxonomy" id="404692"/>
    <lineage>
        <taxon>Eukaryota</taxon>
        <taxon>Fungi</taxon>
        <taxon>Dikarya</taxon>
        <taxon>Ascomycota</taxon>
        <taxon>Pezizomycotina</taxon>
        <taxon>Eurotiomycetes</taxon>
        <taxon>Eurotiomycetidae</taxon>
        <taxon>Onygenales</taxon>
        <taxon>Onygenaceae</taxon>
        <taxon>Coccidioides</taxon>
    </lineage>
</organism>
<sequence>MHFKAALSIFAGLAAIASAAPAPVDDAVIARTLCPTLKQRGETGLSVEEAKAELVKRACAGFNWFGDFRETESEDNLAKRLCPTLKKRGQLNARDVEELVKRTCAGFNWRGGYIETSDVEEDAE</sequence>
<gene>
    <name evidence="2" type="ORF">CIRG_02232</name>
</gene>
<feature type="chain" id="PRO_5005284816" evidence="1">
    <location>
        <begin position="20"/>
        <end position="124"/>
    </location>
</feature>
<evidence type="ECO:0000313" key="2">
    <source>
        <dbReference type="EMBL" id="KMP02093.1"/>
    </source>
</evidence>
<name>A0A0J6Y602_COCIT</name>
<evidence type="ECO:0000313" key="3">
    <source>
        <dbReference type="Proteomes" id="UP000054565"/>
    </source>
</evidence>
<accession>A0A0J6Y602</accession>
<dbReference type="EMBL" id="DS028093">
    <property type="protein sequence ID" value="KMP02093.1"/>
    <property type="molecule type" value="Genomic_DNA"/>
</dbReference>
<evidence type="ECO:0000256" key="1">
    <source>
        <dbReference type="SAM" id="SignalP"/>
    </source>
</evidence>
<dbReference type="OrthoDB" id="4202840at2759"/>
<protein>
    <submittedName>
        <fullName evidence="2">Uncharacterized protein</fullName>
    </submittedName>
</protein>
<dbReference type="Proteomes" id="UP000054565">
    <property type="component" value="Unassembled WGS sequence"/>
</dbReference>
<dbReference type="AlphaFoldDB" id="A0A0J6Y602"/>